<dbReference type="GO" id="GO:0005739">
    <property type="term" value="C:mitochondrion"/>
    <property type="evidence" value="ECO:0007669"/>
    <property type="project" value="InterPro"/>
</dbReference>
<feature type="transmembrane region" description="Helical" evidence="7">
    <location>
        <begin position="200"/>
        <end position="222"/>
    </location>
</feature>
<evidence type="ECO:0000256" key="7">
    <source>
        <dbReference type="SAM" id="Phobius"/>
    </source>
</evidence>
<evidence type="ECO:0000313" key="9">
    <source>
        <dbReference type="Proteomes" id="UP000614601"/>
    </source>
</evidence>
<accession>A0A811JWP0</accession>
<dbReference type="SUPFAM" id="SSF103506">
    <property type="entry name" value="Mitochondrial carrier"/>
    <property type="match status" value="1"/>
</dbReference>
<evidence type="ECO:0000256" key="3">
    <source>
        <dbReference type="ARBA" id="ARBA00022692"/>
    </source>
</evidence>
<comment type="subcellular location">
    <subcellularLocation>
        <location evidence="1">Membrane</location>
        <topology evidence="1">Multi-pass membrane protein</topology>
    </subcellularLocation>
</comment>
<dbReference type="PROSITE" id="PS50920">
    <property type="entry name" value="SOLCAR"/>
    <property type="match status" value="3"/>
</dbReference>
<keyword evidence="4 5" id="KW-0472">Membrane</keyword>
<evidence type="ECO:0000256" key="6">
    <source>
        <dbReference type="RuleBase" id="RU000488"/>
    </source>
</evidence>
<feature type="repeat" description="Solcar" evidence="5">
    <location>
        <begin position="24"/>
        <end position="110"/>
    </location>
</feature>
<name>A0A811JWP0_9BILA</name>
<reference evidence="8" key="1">
    <citation type="submission" date="2020-09" db="EMBL/GenBank/DDBJ databases">
        <authorList>
            <person name="Kikuchi T."/>
        </authorList>
    </citation>
    <scope>NUCLEOTIDE SEQUENCE</scope>
    <source>
        <strain evidence="8">SH1</strain>
    </source>
</reference>
<dbReference type="AlphaFoldDB" id="A0A811JWP0"/>
<dbReference type="Proteomes" id="UP000783686">
    <property type="component" value="Unassembled WGS sequence"/>
</dbReference>
<keyword evidence="3 5" id="KW-0812">Transmembrane</keyword>
<dbReference type="InterPro" id="IPR018108">
    <property type="entry name" value="MCP_transmembrane"/>
</dbReference>
<dbReference type="InterPro" id="IPR023395">
    <property type="entry name" value="MCP_dom_sf"/>
</dbReference>
<feature type="repeat" description="Solcar" evidence="5">
    <location>
        <begin position="254"/>
        <end position="335"/>
    </location>
</feature>
<comment type="similarity">
    <text evidence="2 6">Belongs to the mitochondrial carrier (TC 2.A.29) family.</text>
</comment>
<dbReference type="OrthoDB" id="250329at2759"/>
<dbReference type="Gene3D" id="1.50.40.10">
    <property type="entry name" value="Mitochondrial carrier domain"/>
    <property type="match status" value="2"/>
</dbReference>
<keyword evidence="7" id="KW-1133">Transmembrane helix</keyword>
<evidence type="ECO:0008006" key="10">
    <source>
        <dbReference type="Google" id="ProtNLM"/>
    </source>
</evidence>
<comment type="caution">
    <text evidence="8">The sequence shown here is derived from an EMBL/GenBank/DDBJ whole genome shotgun (WGS) entry which is preliminary data.</text>
</comment>
<evidence type="ECO:0000256" key="4">
    <source>
        <dbReference type="ARBA" id="ARBA00023136"/>
    </source>
</evidence>
<feature type="repeat" description="Solcar" evidence="5">
    <location>
        <begin position="119"/>
        <end position="228"/>
    </location>
</feature>
<evidence type="ECO:0000313" key="8">
    <source>
        <dbReference type="EMBL" id="CAD5207691.1"/>
    </source>
</evidence>
<dbReference type="PANTHER" id="PTHR46314">
    <property type="entry name" value="SOLUTE CARRIER FAMILY 25 MEMBER 44"/>
    <property type="match status" value="1"/>
</dbReference>
<keyword evidence="6" id="KW-0813">Transport</keyword>
<sequence length="347" mass="39962">MTSSDTDYPLELERDQLHVIEWNHLNLYKFYPMALATSWTVRCMLYPMSVVKSRLQLQKQNNVYRGMTHAFSSILKSEGPTALYRGFWVTLPQLSASFVYSSVYEKFRHLISDHTNLKAPQLISACAGGAASICTQFVFVPTDIVAQYMMVYHNPSQFTGGNRGNAKVYDVLKNDGLKKRYTLGLRVIRAVYVADGLRGFYRGFLSSLLMYIPSSMVFWLMYYDSLIRMKQYYTQFVSNGTKQHFSELHKDQQNLLLLQAAAGTFGGISTALVTNPLEVLRIRIQVHRTNYWDTIRRMYKYEGVHVFTKGLAPRLVNNSIYSCLIMLGYETVKRHCVLPEYADSIVW</sequence>
<proteinExistence type="inferred from homology"/>
<dbReference type="PANTHER" id="PTHR46314:SF2">
    <property type="entry name" value="SOLUTE CARRIER FAMILY 25 MEMBER 44"/>
    <property type="match status" value="1"/>
</dbReference>
<dbReference type="GO" id="GO:0015658">
    <property type="term" value="F:branched-chain amino acid transmembrane transporter activity"/>
    <property type="evidence" value="ECO:0007669"/>
    <property type="project" value="InterPro"/>
</dbReference>
<dbReference type="InterPro" id="IPR042164">
    <property type="entry name" value="SLC25A44"/>
</dbReference>
<dbReference type="Pfam" id="PF00153">
    <property type="entry name" value="Mito_carr"/>
    <property type="match status" value="3"/>
</dbReference>
<dbReference type="EMBL" id="CAJFDH010000001">
    <property type="protein sequence ID" value="CAD5207691.1"/>
    <property type="molecule type" value="Genomic_DNA"/>
</dbReference>
<organism evidence="8 9">
    <name type="scientific">Bursaphelenchus okinawaensis</name>
    <dbReference type="NCBI Taxonomy" id="465554"/>
    <lineage>
        <taxon>Eukaryota</taxon>
        <taxon>Metazoa</taxon>
        <taxon>Ecdysozoa</taxon>
        <taxon>Nematoda</taxon>
        <taxon>Chromadorea</taxon>
        <taxon>Rhabditida</taxon>
        <taxon>Tylenchina</taxon>
        <taxon>Tylenchomorpha</taxon>
        <taxon>Aphelenchoidea</taxon>
        <taxon>Aphelenchoididae</taxon>
        <taxon>Bursaphelenchus</taxon>
    </lineage>
</organism>
<evidence type="ECO:0000256" key="5">
    <source>
        <dbReference type="PROSITE-ProRule" id="PRU00282"/>
    </source>
</evidence>
<evidence type="ECO:0000256" key="2">
    <source>
        <dbReference type="ARBA" id="ARBA00006375"/>
    </source>
</evidence>
<protein>
    <recommendedName>
        <fullName evidence="10">Mitochondrial carrier protein</fullName>
    </recommendedName>
</protein>
<dbReference type="GO" id="GO:0016020">
    <property type="term" value="C:membrane"/>
    <property type="evidence" value="ECO:0007669"/>
    <property type="project" value="UniProtKB-SubCell"/>
</dbReference>
<dbReference type="GO" id="GO:0009083">
    <property type="term" value="P:branched-chain amino acid catabolic process"/>
    <property type="evidence" value="ECO:0007669"/>
    <property type="project" value="InterPro"/>
</dbReference>
<dbReference type="Proteomes" id="UP000614601">
    <property type="component" value="Unassembled WGS sequence"/>
</dbReference>
<dbReference type="EMBL" id="CAJFCW020000001">
    <property type="protein sequence ID" value="CAG9086442.1"/>
    <property type="molecule type" value="Genomic_DNA"/>
</dbReference>
<evidence type="ECO:0000256" key="1">
    <source>
        <dbReference type="ARBA" id="ARBA00004141"/>
    </source>
</evidence>
<keyword evidence="9" id="KW-1185">Reference proteome</keyword>
<gene>
    <name evidence="8" type="ORF">BOKJ2_LOCUS2324</name>
</gene>